<dbReference type="InterPro" id="IPR001466">
    <property type="entry name" value="Beta-lactam-related"/>
</dbReference>
<proteinExistence type="predicted"/>
<dbReference type="InterPro" id="IPR013830">
    <property type="entry name" value="SGNH_hydro"/>
</dbReference>
<feature type="chain" id="PRO_5020269197" evidence="2">
    <location>
        <begin position="28"/>
        <end position="625"/>
    </location>
</feature>
<dbReference type="Gene3D" id="3.40.710.10">
    <property type="entry name" value="DD-peptidase/beta-lactamase superfamily"/>
    <property type="match status" value="1"/>
</dbReference>
<dbReference type="GO" id="GO:0016788">
    <property type="term" value="F:hydrolase activity, acting on ester bonds"/>
    <property type="evidence" value="ECO:0007669"/>
    <property type="project" value="UniProtKB-ARBA"/>
</dbReference>
<protein>
    <submittedName>
        <fullName evidence="5">CubicO group peptidase (Beta-lactamase class C family)</fullName>
    </submittedName>
</protein>
<dbReference type="AlphaFoldDB" id="A0A4R2LI02"/>
<organism evidence="5 6">
    <name type="scientific">Prevotella heparinolytica</name>
    <dbReference type="NCBI Taxonomy" id="28113"/>
    <lineage>
        <taxon>Bacteria</taxon>
        <taxon>Pseudomonadati</taxon>
        <taxon>Bacteroidota</taxon>
        <taxon>Bacteroidia</taxon>
        <taxon>Bacteroidales</taxon>
        <taxon>Bacteroidaceae</taxon>
        <taxon>Bacteroides</taxon>
    </lineage>
</organism>
<dbReference type="InterPro" id="IPR036514">
    <property type="entry name" value="SGNH_hydro_sf"/>
</dbReference>
<evidence type="ECO:0000259" key="4">
    <source>
        <dbReference type="Pfam" id="PF13472"/>
    </source>
</evidence>
<accession>A0A4R2LI02</accession>
<dbReference type="EMBL" id="SLXB01000015">
    <property type="protein sequence ID" value="TCO90737.1"/>
    <property type="molecule type" value="Genomic_DNA"/>
</dbReference>
<dbReference type="Pfam" id="PF00144">
    <property type="entry name" value="Beta-lactamase"/>
    <property type="match status" value="1"/>
</dbReference>
<dbReference type="InterPro" id="IPR012338">
    <property type="entry name" value="Beta-lactam/transpept-like"/>
</dbReference>
<evidence type="ECO:0000256" key="1">
    <source>
        <dbReference type="ARBA" id="ARBA00022801"/>
    </source>
</evidence>
<dbReference type="InterPro" id="IPR050789">
    <property type="entry name" value="Diverse_Enzym_Activities"/>
</dbReference>
<comment type="caution">
    <text evidence="5">The sequence shown here is derived from an EMBL/GenBank/DDBJ whole genome shotgun (WGS) entry which is preliminary data.</text>
</comment>
<feature type="signal peptide" evidence="2">
    <location>
        <begin position="1"/>
        <end position="27"/>
    </location>
</feature>
<sequence length="625" mass="69527">MIQSKSTKSNFKLFLLLFLFCLQTAFGQSLQRVAPEQVGIDSRKLMYADEAIETAIANREIPGAVLAVVRGGKMAYLKAYGNKRVYPDTQPMTTNTIFDMASCSKSMSTAVCVMILAERGKIRMLDPVSLYIPGFKNWESEDGKEKKVIRIADLMTHTSGLPPYASVTELEKQYGSPNPEGLMEYIATCKRDFKPQTDFQYSCLNFITLQHIIETVSGESLRDFARENIFDVLGMNHTDYLPCRRDKNGQWVNTSCSPLSSDRCAVNNIAPTEKQTDGQVLCGQVHDPLARVMNGGISGNAGLFSCAEDIAVLCAALQNGGEWNGHRILSPLGVKAMRTVPRATATFGRTLGWDNFSAYASNTGDLFGPNTYGHTGYTGTSIVIDPDNDISVILLINAVHPKDSHNTVRLRSLVANAVAAAICPIPRTYTEHYYKRFLQFTDEPAITRKDIVMLGNSLTENGGDWSARLGKKNVRNRGIIGDEVMGIYDRLHQILPGHPQKLFLLTGVNDVSHDLTTDSIVAMMRTTIDRIQRESPETKLYLQSLLPINESFGRYKRLTGKTDMIPEINARLEALAKEKKIVFIDLFPLFTEKGTNVLRGNLTNDGLHLNEEGYEIWVKAIRKKV</sequence>
<name>A0A4R2LI02_9BACE</name>
<dbReference type="Gene3D" id="3.40.50.1110">
    <property type="entry name" value="SGNH hydrolase"/>
    <property type="match status" value="1"/>
</dbReference>
<evidence type="ECO:0000259" key="3">
    <source>
        <dbReference type="Pfam" id="PF00144"/>
    </source>
</evidence>
<dbReference type="SUPFAM" id="SSF56601">
    <property type="entry name" value="beta-lactamase/transpeptidase-like"/>
    <property type="match status" value="1"/>
</dbReference>
<keyword evidence="1" id="KW-0378">Hydrolase</keyword>
<dbReference type="Pfam" id="PF13472">
    <property type="entry name" value="Lipase_GDSL_2"/>
    <property type="match status" value="1"/>
</dbReference>
<evidence type="ECO:0000313" key="5">
    <source>
        <dbReference type="EMBL" id="TCO90737.1"/>
    </source>
</evidence>
<feature type="domain" description="Beta-lactamase-related" evidence="3">
    <location>
        <begin position="49"/>
        <end position="406"/>
    </location>
</feature>
<evidence type="ECO:0000313" key="6">
    <source>
        <dbReference type="Proteomes" id="UP000295600"/>
    </source>
</evidence>
<gene>
    <name evidence="5" type="ORF">EV202_11517</name>
</gene>
<dbReference type="PANTHER" id="PTHR43283">
    <property type="entry name" value="BETA-LACTAMASE-RELATED"/>
    <property type="match status" value="1"/>
</dbReference>
<dbReference type="RefSeq" id="WP_131926716.1">
    <property type="nucleotide sequence ID" value="NZ_SLXB01000015.1"/>
</dbReference>
<feature type="domain" description="SGNH hydrolase-type esterase" evidence="4">
    <location>
        <begin position="454"/>
        <end position="616"/>
    </location>
</feature>
<keyword evidence="2" id="KW-0732">Signal</keyword>
<dbReference type="SUPFAM" id="SSF52266">
    <property type="entry name" value="SGNH hydrolase"/>
    <property type="match status" value="1"/>
</dbReference>
<dbReference type="PANTHER" id="PTHR43283:SF11">
    <property type="entry name" value="BETA-LACTAMASE-RELATED DOMAIN-CONTAINING PROTEIN"/>
    <property type="match status" value="1"/>
</dbReference>
<evidence type="ECO:0000256" key="2">
    <source>
        <dbReference type="SAM" id="SignalP"/>
    </source>
</evidence>
<reference evidence="5 6" key="1">
    <citation type="submission" date="2019-03" db="EMBL/GenBank/DDBJ databases">
        <title>Genomic Encyclopedia of Type Strains, Phase IV (KMG-IV): sequencing the most valuable type-strain genomes for metagenomic binning, comparative biology and taxonomic classification.</title>
        <authorList>
            <person name="Goeker M."/>
        </authorList>
    </citation>
    <scope>NUCLEOTIDE SEQUENCE [LARGE SCALE GENOMIC DNA]</scope>
    <source>
        <strain evidence="5 6">DSM 23917</strain>
    </source>
</reference>
<dbReference type="Proteomes" id="UP000295600">
    <property type="component" value="Unassembled WGS sequence"/>
</dbReference>